<name>A0A1W1V3Z5_9PAST</name>
<dbReference type="EMBL" id="FWWV01000035">
    <property type="protein sequence ID" value="SMB87741.1"/>
    <property type="molecule type" value="Genomic_DNA"/>
</dbReference>
<evidence type="ECO:0000256" key="4">
    <source>
        <dbReference type="ARBA" id="ARBA00023163"/>
    </source>
</evidence>
<protein>
    <submittedName>
        <fullName evidence="6">Transcriptional regulator, LysR family</fullName>
    </submittedName>
</protein>
<evidence type="ECO:0000313" key="7">
    <source>
        <dbReference type="Proteomes" id="UP000192408"/>
    </source>
</evidence>
<dbReference type="InterPro" id="IPR005119">
    <property type="entry name" value="LysR_subst-bd"/>
</dbReference>
<dbReference type="Gene3D" id="3.40.190.10">
    <property type="entry name" value="Periplasmic binding protein-like II"/>
    <property type="match status" value="2"/>
</dbReference>
<evidence type="ECO:0000256" key="1">
    <source>
        <dbReference type="ARBA" id="ARBA00009437"/>
    </source>
</evidence>
<dbReference type="GO" id="GO:0003700">
    <property type="term" value="F:DNA-binding transcription factor activity"/>
    <property type="evidence" value="ECO:0007669"/>
    <property type="project" value="InterPro"/>
</dbReference>
<dbReference type="PRINTS" id="PR00039">
    <property type="entry name" value="HTHLYSR"/>
</dbReference>
<dbReference type="SUPFAM" id="SSF53850">
    <property type="entry name" value="Periplasmic binding protein-like II"/>
    <property type="match status" value="1"/>
</dbReference>
<dbReference type="STRING" id="1122938.SAMN05660772_01076"/>
<proteinExistence type="inferred from homology"/>
<dbReference type="PROSITE" id="PS50931">
    <property type="entry name" value="HTH_LYSR"/>
    <property type="match status" value="1"/>
</dbReference>
<evidence type="ECO:0000259" key="5">
    <source>
        <dbReference type="PROSITE" id="PS50931"/>
    </source>
</evidence>
<organism evidence="6 7">
    <name type="scientific">Pasteurella testudinis DSM 23072</name>
    <dbReference type="NCBI Taxonomy" id="1122938"/>
    <lineage>
        <taxon>Bacteria</taxon>
        <taxon>Pseudomonadati</taxon>
        <taxon>Pseudomonadota</taxon>
        <taxon>Gammaproteobacteria</taxon>
        <taxon>Pasteurellales</taxon>
        <taxon>Pasteurellaceae</taxon>
        <taxon>Pasteurella</taxon>
    </lineage>
</organism>
<reference evidence="7" key="1">
    <citation type="submission" date="2017-04" db="EMBL/GenBank/DDBJ databases">
        <authorList>
            <person name="Varghese N."/>
            <person name="Submissions S."/>
        </authorList>
    </citation>
    <scope>NUCLEOTIDE SEQUENCE [LARGE SCALE GENOMIC DNA]</scope>
    <source>
        <strain evidence="7">DSM 23072</strain>
    </source>
</reference>
<feature type="domain" description="HTH lysR-type" evidence="5">
    <location>
        <begin position="7"/>
        <end position="64"/>
    </location>
</feature>
<evidence type="ECO:0000256" key="2">
    <source>
        <dbReference type="ARBA" id="ARBA00023015"/>
    </source>
</evidence>
<dbReference type="InterPro" id="IPR000847">
    <property type="entry name" value="LysR_HTH_N"/>
</dbReference>
<accession>A0A1W1V3Z5</accession>
<sequence length="280" mass="32109">MEQIKTLPLNAVKFFYFVAKYGSLSAAAEQLHVTHGAVSKQLKILERHLGVLLFLKQGRNLVLSNSGTILYQCCRESFAGLESAVQRMQQRRRQELVISCEPTLAMKWLIPRISRFQQQYDFNPVILAAGGAVDFQRQGIDVAIRRNDFRWPPQLYAEKISEEQIGLVQRPHLTQLKKLHTHTRAQAWQNWRQVSGLENRRYQGDIYFEHFYLSIQAAIAGMGAAIASRFMVHDEIEQGILQAPHGFIADGSAYYLLSQTAFATCRNKTAFLHWLKKEMV</sequence>
<dbReference type="GO" id="GO:0006351">
    <property type="term" value="P:DNA-templated transcription"/>
    <property type="evidence" value="ECO:0007669"/>
    <property type="project" value="TreeGrafter"/>
</dbReference>
<dbReference type="PANTHER" id="PTHR30537:SF74">
    <property type="entry name" value="HTH-TYPE TRANSCRIPTIONAL REGULATOR TRPI"/>
    <property type="match status" value="1"/>
</dbReference>
<dbReference type="InterPro" id="IPR058163">
    <property type="entry name" value="LysR-type_TF_proteobact-type"/>
</dbReference>
<dbReference type="InterPro" id="IPR036388">
    <property type="entry name" value="WH-like_DNA-bd_sf"/>
</dbReference>
<keyword evidence="2" id="KW-0805">Transcription regulation</keyword>
<dbReference type="GO" id="GO:0043565">
    <property type="term" value="F:sequence-specific DNA binding"/>
    <property type="evidence" value="ECO:0007669"/>
    <property type="project" value="TreeGrafter"/>
</dbReference>
<dbReference type="Pfam" id="PF00126">
    <property type="entry name" value="HTH_1"/>
    <property type="match status" value="1"/>
</dbReference>
<gene>
    <name evidence="6" type="ORF">SAMN05660772_01076</name>
</gene>
<keyword evidence="4" id="KW-0804">Transcription</keyword>
<evidence type="ECO:0000256" key="3">
    <source>
        <dbReference type="ARBA" id="ARBA00023125"/>
    </source>
</evidence>
<dbReference type="Proteomes" id="UP000192408">
    <property type="component" value="Unassembled WGS sequence"/>
</dbReference>
<dbReference type="SUPFAM" id="SSF46785">
    <property type="entry name" value="Winged helix' DNA-binding domain"/>
    <property type="match status" value="1"/>
</dbReference>
<dbReference type="Pfam" id="PF03466">
    <property type="entry name" value="LysR_substrate"/>
    <property type="match status" value="1"/>
</dbReference>
<dbReference type="InterPro" id="IPR036390">
    <property type="entry name" value="WH_DNA-bd_sf"/>
</dbReference>
<keyword evidence="3" id="KW-0238">DNA-binding</keyword>
<dbReference type="Gene3D" id="1.10.10.10">
    <property type="entry name" value="Winged helix-like DNA-binding domain superfamily/Winged helix DNA-binding domain"/>
    <property type="match status" value="1"/>
</dbReference>
<dbReference type="RefSeq" id="WP_084257623.1">
    <property type="nucleotide sequence ID" value="NZ_FWWV01000035.1"/>
</dbReference>
<dbReference type="PANTHER" id="PTHR30537">
    <property type="entry name" value="HTH-TYPE TRANSCRIPTIONAL REGULATOR"/>
    <property type="match status" value="1"/>
</dbReference>
<evidence type="ECO:0000313" key="6">
    <source>
        <dbReference type="EMBL" id="SMB87741.1"/>
    </source>
</evidence>
<keyword evidence="7" id="KW-1185">Reference proteome</keyword>
<comment type="similarity">
    <text evidence="1">Belongs to the LysR transcriptional regulatory family.</text>
</comment>
<dbReference type="AlphaFoldDB" id="A0A1W1V3Z5"/>